<keyword evidence="2" id="KW-1185">Reference proteome</keyword>
<sequence>MRYKLKTVVYSILSITTINSCQSKENNEKVKLVESHETPFLGKWQSIRKNDKKYYLCTDDDNFLTVNKNNISNHTPMEDSKFHIHHTKKIGERIYLYFDKEESNHYIFSWVDKVKGIASWKLNNYDANLFINEKQIKAVENKKCESNEMSCKLNDLSTKFNFKIEASDYSDEKNKKYPITAWIIIINKNKDSKPQEIHFEPNSWSTYSNLPCDNFIVKDYNFDGLEDFAFVWDSGSSAGKLYEYYFQDKNEKFNLADSFPLQHGLLAKELSIEEKTIKISNSVGCCSLNISTFKLKSDGIWETFTEQKKINK</sequence>
<dbReference type="InterPro" id="IPR058087">
    <property type="entry name" value="XAC2610_dom"/>
</dbReference>
<accession>A0A1M7JNY2</accession>
<dbReference type="OrthoDB" id="956454at2"/>
<dbReference type="Proteomes" id="UP000184364">
    <property type="component" value="Unassembled WGS sequence"/>
</dbReference>
<name>A0A1M7JNY2_9FLAO</name>
<organism evidence="1 2">
    <name type="scientific">Chryseobacterium polytrichastri</name>
    <dbReference type="NCBI Taxonomy" id="1302687"/>
    <lineage>
        <taxon>Bacteria</taxon>
        <taxon>Pseudomonadati</taxon>
        <taxon>Bacteroidota</taxon>
        <taxon>Flavobacteriia</taxon>
        <taxon>Flavobacteriales</taxon>
        <taxon>Weeksellaceae</taxon>
        <taxon>Chryseobacterium group</taxon>
        <taxon>Chryseobacterium</taxon>
    </lineage>
</organism>
<gene>
    <name evidence="1" type="ORF">SAMN05444267_10542</name>
</gene>
<dbReference type="RefSeq" id="WP_073297671.1">
    <property type="nucleotide sequence ID" value="NZ_FRAV01000054.1"/>
</dbReference>
<dbReference type="NCBIfam" id="NF047539">
    <property type="entry name" value="XAC2610_fam"/>
    <property type="match status" value="1"/>
</dbReference>
<dbReference type="AlphaFoldDB" id="A0A1M7JNY2"/>
<evidence type="ECO:0000313" key="1">
    <source>
        <dbReference type="EMBL" id="SHM54696.1"/>
    </source>
</evidence>
<dbReference type="STRING" id="1302687.SAMN05444267_10542"/>
<reference evidence="2" key="1">
    <citation type="submission" date="2016-11" db="EMBL/GenBank/DDBJ databases">
        <authorList>
            <person name="Varghese N."/>
            <person name="Submissions S."/>
        </authorList>
    </citation>
    <scope>NUCLEOTIDE SEQUENCE [LARGE SCALE GENOMIC DNA]</scope>
    <source>
        <strain evidence="2">DSM 26899</strain>
    </source>
</reference>
<protein>
    <submittedName>
        <fullName evidence="1">Uncharacterized protein</fullName>
    </submittedName>
</protein>
<dbReference type="EMBL" id="FRAV01000054">
    <property type="protein sequence ID" value="SHM54696.1"/>
    <property type="molecule type" value="Genomic_DNA"/>
</dbReference>
<proteinExistence type="predicted"/>
<evidence type="ECO:0000313" key="2">
    <source>
        <dbReference type="Proteomes" id="UP000184364"/>
    </source>
</evidence>